<proteinExistence type="predicted"/>
<comment type="caution">
    <text evidence="1">The sequence shown here is derived from an EMBL/GenBank/DDBJ whole genome shotgun (WGS) entry which is preliminary data.</text>
</comment>
<gene>
    <name evidence="1" type="ORF">HAX54_052407</name>
</gene>
<reference evidence="1 2" key="1">
    <citation type="journal article" date="2021" name="BMC Genomics">
        <title>Datura genome reveals duplications of psychoactive alkaloid biosynthetic genes and high mutation rate following tissue culture.</title>
        <authorList>
            <person name="Rajewski A."/>
            <person name="Carter-House D."/>
            <person name="Stajich J."/>
            <person name="Litt A."/>
        </authorList>
    </citation>
    <scope>NUCLEOTIDE SEQUENCE [LARGE SCALE GENOMIC DNA]</scope>
    <source>
        <strain evidence="1">AR-01</strain>
    </source>
</reference>
<accession>A0ABS8RRQ4</accession>
<sequence>SGKTVQGIVEDVVDNIAKNGVNGVGEAVDEDLNKPLVDVVVDDAIVIPKRKEKTKKSVDDIAKSFPLPTLPQHFESN</sequence>
<organism evidence="1 2">
    <name type="scientific">Datura stramonium</name>
    <name type="common">Jimsonweed</name>
    <name type="synonym">Common thornapple</name>
    <dbReference type="NCBI Taxonomy" id="4076"/>
    <lineage>
        <taxon>Eukaryota</taxon>
        <taxon>Viridiplantae</taxon>
        <taxon>Streptophyta</taxon>
        <taxon>Embryophyta</taxon>
        <taxon>Tracheophyta</taxon>
        <taxon>Spermatophyta</taxon>
        <taxon>Magnoliopsida</taxon>
        <taxon>eudicotyledons</taxon>
        <taxon>Gunneridae</taxon>
        <taxon>Pentapetalae</taxon>
        <taxon>asterids</taxon>
        <taxon>lamiids</taxon>
        <taxon>Solanales</taxon>
        <taxon>Solanaceae</taxon>
        <taxon>Solanoideae</taxon>
        <taxon>Datureae</taxon>
        <taxon>Datura</taxon>
    </lineage>
</organism>
<feature type="non-terminal residue" evidence="1">
    <location>
        <position position="1"/>
    </location>
</feature>
<name>A0ABS8RRQ4_DATST</name>
<evidence type="ECO:0000313" key="1">
    <source>
        <dbReference type="EMBL" id="MCD7449445.1"/>
    </source>
</evidence>
<dbReference type="EMBL" id="JACEIK010000095">
    <property type="protein sequence ID" value="MCD7449445.1"/>
    <property type="molecule type" value="Genomic_DNA"/>
</dbReference>
<dbReference type="Proteomes" id="UP000823775">
    <property type="component" value="Unassembled WGS sequence"/>
</dbReference>
<keyword evidence="2" id="KW-1185">Reference proteome</keyword>
<protein>
    <submittedName>
        <fullName evidence="1">Uncharacterized protein</fullName>
    </submittedName>
</protein>
<evidence type="ECO:0000313" key="2">
    <source>
        <dbReference type="Proteomes" id="UP000823775"/>
    </source>
</evidence>